<dbReference type="Pfam" id="PF05258">
    <property type="entry name" value="DciA"/>
    <property type="match status" value="1"/>
</dbReference>
<dbReference type="AlphaFoldDB" id="A0A3S0NZD4"/>
<dbReference type="InterPro" id="IPR007922">
    <property type="entry name" value="DciA-like"/>
</dbReference>
<reference evidence="1 4" key="2">
    <citation type="submission" date="2019-07" db="EMBL/GenBank/DDBJ databases">
        <title>Draft genome Sequence of Chlorobium phaeovibrioides sp. strain PhvTcv-s14, from the Phylum Chlorobi.</title>
        <authorList>
            <person name="Babenko V."/>
            <person name="Boldyreva D."/>
            <person name="Kanygina A."/>
            <person name="Selezneva O."/>
            <person name="Akopiyan T."/>
            <person name="Lunina O."/>
        </authorList>
    </citation>
    <scope>NUCLEOTIDE SEQUENCE [LARGE SCALE GENOMIC DNA]</scope>
    <source>
        <strain evidence="1 4">GrTcv12</strain>
    </source>
</reference>
<evidence type="ECO:0000313" key="1">
    <source>
        <dbReference type="EMBL" id="KAA6231673.1"/>
    </source>
</evidence>
<dbReference type="EMBL" id="RXYK01000006">
    <property type="protein sequence ID" value="RTY38125.1"/>
    <property type="molecule type" value="Genomic_DNA"/>
</dbReference>
<sequence length="101" mass="11320">MSLTRSPKKFSSIAGDMYRALGLDEAFAQFNALGIWNTVVGDAVAAVTTLERFTEGTIVVRVRSSTWRMELNYRKSSIIEKLNVALNSPPDKPLVRDIIFR</sequence>
<dbReference type="RefSeq" id="WP_011889266.1">
    <property type="nucleotide sequence ID" value="NZ_CP041698.1"/>
</dbReference>
<name>A0A3S0NZD4_CHLPH</name>
<reference evidence="2 3" key="1">
    <citation type="submission" date="2018-12" db="EMBL/GenBank/DDBJ databases">
        <authorList>
            <person name="Lunina O.N."/>
            <person name="Grouzdev D.S."/>
            <person name="Gorlenko V.M."/>
            <person name="Savvichev A.S."/>
        </authorList>
    </citation>
    <scope>NUCLEOTIDE SEQUENCE [LARGE SCALE GENOMIC DNA]</scope>
    <source>
        <strain evidence="2 3">BrKhr-17</strain>
    </source>
</reference>
<evidence type="ECO:0000313" key="4">
    <source>
        <dbReference type="Proteomes" id="UP000327458"/>
    </source>
</evidence>
<dbReference type="EMBL" id="VMRG01000001">
    <property type="protein sequence ID" value="KAA6231673.1"/>
    <property type="molecule type" value="Genomic_DNA"/>
</dbReference>
<dbReference type="Proteomes" id="UP000327458">
    <property type="component" value="Unassembled WGS sequence"/>
</dbReference>
<evidence type="ECO:0000313" key="2">
    <source>
        <dbReference type="EMBL" id="RTY38125.1"/>
    </source>
</evidence>
<proteinExistence type="predicted"/>
<dbReference type="Proteomes" id="UP000279908">
    <property type="component" value="Unassembled WGS sequence"/>
</dbReference>
<comment type="caution">
    <text evidence="2">The sequence shown here is derived from an EMBL/GenBank/DDBJ whole genome shotgun (WGS) entry which is preliminary data.</text>
</comment>
<gene>
    <name evidence="2" type="ORF">EKD02_05350</name>
    <name evidence="1" type="ORF">FP507_00020</name>
</gene>
<organism evidence="2 3">
    <name type="scientific">Chlorobium phaeovibrioides</name>
    <dbReference type="NCBI Taxonomy" id="1094"/>
    <lineage>
        <taxon>Bacteria</taxon>
        <taxon>Pseudomonadati</taxon>
        <taxon>Chlorobiota</taxon>
        <taxon>Chlorobiia</taxon>
        <taxon>Chlorobiales</taxon>
        <taxon>Chlorobiaceae</taxon>
        <taxon>Chlorobium/Pelodictyon group</taxon>
        <taxon>Chlorobium</taxon>
    </lineage>
</organism>
<dbReference type="PANTHER" id="PTHR36456:SF1">
    <property type="entry name" value="UPF0232 PROTEIN SCO3875"/>
    <property type="match status" value="1"/>
</dbReference>
<dbReference type="PANTHER" id="PTHR36456">
    <property type="entry name" value="UPF0232 PROTEIN SCO3875"/>
    <property type="match status" value="1"/>
</dbReference>
<accession>A0A3S0NZD4</accession>
<protein>
    <submittedName>
        <fullName evidence="2">DUF721 domain-containing protein</fullName>
    </submittedName>
</protein>
<evidence type="ECO:0000313" key="3">
    <source>
        <dbReference type="Proteomes" id="UP000279908"/>
    </source>
</evidence>